<evidence type="ECO:0000259" key="7">
    <source>
        <dbReference type="Pfam" id="PF00590"/>
    </source>
</evidence>
<dbReference type="PIRSF" id="PIRSF005917">
    <property type="entry name" value="MTase_YraL"/>
    <property type="match status" value="1"/>
</dbReference>
<keyword evidence="5 6" id="KW-0949">S-adenosyl-L-methionine</keyword>
<dbReference type="NCBIfam" id="TIGR00096">
    <property type="entry name" value="16S rRNA (cytidine(1402)-2'-O)-methyltransferase"/>
    <property type="match status" value="1"/>
</dbReference>
<dbReference type="SUPFAM" id="SSF53790">
    <property type="entry name" value="Tetrapyrrole methylase"/>
    <property type="match status" value="1"/>
</dbReference>
<dbReference type="Gene3D" id="3.40.1010.10">
    <property type="entry name" value="Cobalt-precorrin-4 Transmethylase, Domain 1"/>
    <property type="match status" value="1"/>
</dbReference>
<dbReference type="InterPro" id="IPR000878">
    <property type="entry name" value="4pyrrol_Mease"/>
</dbReference>
<comment type="catalytic activity">
    <reaction evidence="6">
        <text>cytidine(1402) in 16S rRNA + S-adenosyl-L-methionine = 2'-O-methylcytidine(1402) in 16S rRNA + S-adenosyl-L-homocysteine + H(+)</text>
        <dbReference type="Rhea" id="RHEA:42924"/>
        <dbReference type="Rhea" id="RHEA-COMP:10285"/>
        <dbReference type="Rhea" id="RHEA-COMP:10286"/>
        <dbReference type="ChEBI" id="CHEBI:15378"/>
        <dbReference type="ChEBI" id="CHEBI:57856"/>
        <dbReference type="ChEBI" id="CHEBI:59789"/>
        <dbReference type="ChEBI" id="CHEBI:74495"/>
        <dbReference type="ChEBI" id="CHEBI:82748"/>
        <dbReference type="EC" id="2.1.1.198"/>
    </reaction>
</comment>
<dbReference type="AlphaFoldDB" id="A0A6N4E6B8"/>
<evidence type="ECO:0000256" key="3">
    <source>
        <dbReference type="ARBA" id="ARBA00022603"/>
    </source>
</evidence>
<evidence type="ECO:0000313" key="9">
    <source>
        <dbReference type="EMBL" id="PUE05402.1"/>
    </source>
</evidence>
<comment type="similarity">
    <text evidence="6">Belongs to the methyltransferase superfamily. RsmI family.</text>
</comment>
<dbReference type="InterPro" id="IPR053910">
    <property type="entry name" value="RsmI_HTH"/>
</dbReference>
<proteinExistence type="inferred from homology"/>
<reference evidence="9 10" key="1">
    <citation type="submission" date="2018-01" db="EMBL/GenBank/DDBJ databases">
        <title>Novel co-symbiosis in the lucinid bivalve Phacoides pectinatus.</title>
        <authorList>
            <person name="Lim S.J."/>
            <person name="Davis B.G."/>
            <person name="Gill D.E."/>
            <person name="Engel A.S."/>
            <person name="Anderson L.C."/>
            <person name="Campbell B.J."/>
        </authorList>
    </citation>
    <scope>NUCLEOTIDE SEQUENCE [LARGE SCALE GENOMIC DNA]</scope>
    <source>
        <strain evidence="9">N3_P5</strain>
    </source>
</reference>
<name>A0A6N4E6B8_9GAMM</name>
<evidence type="ECO:0000256" key="2">
    <source>
        <dbReference type="ARBA" id="ARBA00022552"/>
    </source>
</evidence>
<dbReference type="Pfam" id="PF23016">
    <property type="entry name" value="RsmI_C"/>
    <property type="match status" value="1"/>
</dbReference>
<dbReference type="PROSITE" id="PS01296">
    <property type="entry name" value="RSMI"/>
    <property type="match status" value="1"/>
</dbReference>
<evidence type="ECO:0000256" key="4">
    <source>
        <dbReference type="ARBA" id="ARBA00022679"/>
    </source>
</evidence>
<feature type="domain" description="RsmI HTH" evidence="8">
    <location>
        <begin position="234"/>
        <end position="278"/>
    </location>
</feature>
<comment type="subcellular location">
    <subcellularLocation>
        <location evidence="6">Cytoplasm</location>
    </subcellularLocation>
</comment>
<dbReference type="InterPro" id="IPR014777">
    <property type="entry name" value="4pyrrole_Mease_sub1"/>
</dbReference>
<dbReference type="Gene3D" id="3.30.950.10">
    <property type="entry name" value="Methyltransferase, Cobalt-precorrin-4 Transmethylase, Domain 2"/>
    <property type="match status" value="1"/>
</dbReference>
<dbReference type="Proteomes" id="UP000250928">
    <property type="component" value="Unassembled WGS sequence"/>
</dbReference>
<feature type="domain" description="Tetrapyrrole methylase" evidence="7">
    <location>
        <begin position="6"/>
        <end position="206"/>
    </location>
</feature>
<keyword evidence="1 6" id="KW-0963">Cytoplasm</keyword>
<dbReference type="HAMAP" id="MF_01877">
    <property type="entry name" value="16SrRNA_methyltr_I"/>
    <property type="match status" value="1"/>
</dbReference>
<dbReference type="EMBL" id="PQCO01000081">
    <property type="protein sequence ID" value="PUE05402.1"/>
    <property type="molecule type" value="Genomic_DNA"/>
</dbReference>
<evidence type="ECO:0000259" key="8">
    <source>
        <dbReference type="Pfam" id="PF23016"/>
    </source>
</evidence>
<comment type="caution">
    <text evidence="9">The sequence shown here is derived from an EMBL/GenBank/DDBJ whole genome shotgun (WGS) entry which is preliminary data.</text>
</comment>
<evidence type="ECO:0000256" key="1">
    <source>
        <dbReference type="ARBA" id="ARBA00022490"/>
    </source>
</evidence>
<accession>A0A6N4E6B8</accession>
<dbReference type="EC" id="2.1.1.198" evidence="6"/>
<dbReference type="InterPro" id="IPR008189">
    <property type="entry name" value="rRNA_ssu_MeTfrase_I"/>
</dbReference>
<dbReference type="InterPro" id="IPR035996">
    <property type="entry name" value="4pyrrol_Methylase_sf"/>
</dbReference>
<dbReference type="FunFam" id="3.40.1010.10:FF:000007">
    <property type="entry name" value="Ribosomal RNA small subunit methyltransferase I"/>
    <property type="match status" value="1"/>
</dbReference>
<dbReference type="InterPro" id="IPR018063">
    <property type="entry name" value="SAM_MeTrfase_RsmI_CS"/>
</dbReference>
<dbReference type="FunFam" id="3.30.950.10:FF:000002">
    <property type="entry name" value="Ribosomal RNA small subunit methyltransferase I"/>
    <property type="match status" value="1"/>
</dbReference>
<dbReference type="InterPro" id="IPR014776">
    <property type="entry name" value="4pyrrole_Mease_sub2"/>
</dbReference>
<dbReference type="GO" id="GO:0005737">
    <property type="term" value="C:cytoplasm"/>
    <property type="evidence" value="ECO:0007669"/>
    <property type="project" value="UniProtKB-SubCell"/>
</dbReference>
<dbReference type="PANTHER" id="PTHR46111:SF1">
    <property type="entry name" value="RIBOSOMAL RNA SMALL SUBUNIT METHYLTRANSFERASE I"/>
    <property type="match status" value="1"/>
</dbReference>
<sequence length="280" mass="30267">MNKGVLYVVATPIGNLDDISARAVEVLRGVALIGAEDTRHSRPLLRHLGVDTPLIALHEHNERQILEGLIRRLEEGESLAIISDAGTPLISDPGFPLVRECHRQGIRVSPVPGASALIAALSAAGLPTDRFVFEGFPARTGAARQRQFGALAAEPRTLVFYESSHRILASLRDMAVAFGPLRRAALGRELTKLHETLLYAPLDELARRVAEDVHQQKGEFVVVVAGAPPPGDESLAPETRRLLRILCGELPLKQAAALAARITGEKKNRLYQAGLGLQPK</sequence>
<organism evidence="9 10">
    <name type="scientific">Candidatus Sedimenticola endophacoides</name>
    <dbReference type="NCBI Taxonomy" id="2548426"/>
    <lineage>
        <taxon>Bacteria</taxon>
        <taxon>Pseudomonadati</taxon>
        <taxon>Pseudomonadota</taxon>
        <taxon>Gammaproteobacteria</taxon>
        <taxon>Chromatiales</taxon>
        <taxon>Sedimenticolaceae</taxon>
        <taxon>Sedimenticola</taxon>
    </lineage>
</organism>
<evidence type="ECO:0000256" key="5">
    <source>
        <dbReference type="ARBA" id="ARBA00022691"/>
    </source>
</evidence>
<dbReference type="Pfam" id="PF00590">
    <property type="entry name" value="TP_methylase"/>
    <property type="match status" value="1"/>
</dbReference>
<evidence type="ECO:0000256" key="6">
    <source>
        <dbReference type="HAMAP-Rule" id="MF_01877"/>
    </source>
</evidence>
<evidence type="ECO:0000313" key="10">
    <source>
        <dbReference type="Proteomes" id="UP000250928"/>
    </source>
</evidence>
<dbReference type="CDD" id="cd11648">
    <property type="entry name" value="RsmI"/>
    <property type="match status" value="1"/>
</dbReference>
<keyword evidence="2 6" id="KW-0698">rRNA processing</keyword>
<keyword evidence="3 6" id="KW-0489">Methyltransferase</keyword>
<gene>
    <name evidence="6 9" type="primary">rsmI</name>
    <name evidence="9" type="ORF">C3L24_01245</name>
</gene>
<dbReference type="PANTHER" id="PTHR46111">
    <property type="entry name" value="RIBOSOMAL RNA SMALL SUBUNIT METHYLTRANSFERASE I"/>
    <property type="match status" value="1"/>
</dbReference>
<dbReference type="GO" id="GO:0070677">
    <property type="term" value="F:rRNA (cytosine-2'-O-)-methyltransferase activity"/>
    <property type="evidence" value="ECO:0007669"/>
    <property type="project" value="UniProtKB-UniRule"/>
</dbReference>
<protein>
    <recommendedName>
        <fullName evidence="6">Ribosomal RNA small subunit methyltransferase I</fullName>
        <ecNumber evidence="6">2.1.1.198</ecNumber>
    </recommendedName>
    <alternativeName>
        <fullName evidence="6">16S rRNA 2'-O-ribose C1402 methyltransferase</fullName>
    </alternativeName>
    <alternativeName>
        <fullName evidence="6">rRNA (cytidine-2'-O-)-methyltransferase RsmI</fullName>
    </alternativeName>
</protein>
<keyword evidence="4 6" id="KW-0808">Transferase</keyword>
<comment type="function">
    <text evidence="6">Catalyzes the 2'-O-methylation of the ribose of cytidine 1402 (C1402) in 16S rRNA.</text>
</comment>